<evidence type="ECO:0000313" key="2">
    <source>
        <dbReference type="EMBL" id="KAK6957110.1"/>
    </source>
</evidence>
<protein>
    <recommendedName>
        <fullName evidence="4">Histone H1</fullName>
    </recommendedName>
</protein>
<dbReference type="AlphaFoldDB" id="A0AAX6MWR7"/>
<feature type="compositionally biased region" description="Basic and acidic residues" evidence="1">
    <location>
        <begin position="84"/>
        <end position="93"/>
    </location>
</feature>
<accession>A0AAX6MWR7</accession>
<dbReference type="Proteomes" id="UP001369815">
    <property type="component" value="Unassembled WGS sequence"/>
</dbReference>
<evidence type="ECO:0000313" key="3">
    <source>
        <dbReference type="Proteomes" id="UP001369815"/>
    </source>
</evidence>
<feature type="region of interest" description="Disordered" evidence="1">
    <location>
        <begin position="1"/>
        <end position="69"/>
    </location>
</feature>
<feature type="region of interest" description="Disordered" evidence="1">
    <location>
        <begin position="84"/>
        <end position="104"/>
    </location>
</feature>
<keyword evidence="3" id="KW-1185">Reference proteome</keyword>
<name>A0AAX6MWR7_9PEZI</name>
<gene>
    <name evidence="2" type="ORF">Daesc_002395</name>
</gene>
<proteinExistence type="predicted"/>
<reference evidence="2 3" key="1">
    <citation type="journal article" date="2024" name="Front Chem Biol">
        <title>Unveiling the potential of Daldinia eschscholtzii MFLUCC 19-0629 through bioactivity and bioinformatics studies for enhanced sustainable agriculture production.</title>
        <authorList>
            <person name="Brooks S."/>
            <person name="Weaver J.A."/>
            <person name="Klomchit A."/>
            <person name="Alharthi S.A."/>
            <person name="Onlamun T."/>
            <person name="Nurani R."/>
            <person name="Vong T.K."/>
            <person name="Alberti F."/>
            <person name="Greco C."/>
        </authorList>
    </citation>
    <scope>NUCLEOTIDE SEQUENCE [LARGE SCALE GENOMIC DNA]</scope>
    <source>
        <strain evidence="2">MFLUCC 19-0629</strain>
    </source>
</reference>
<feature type="compositionally biased region" description="Basic residues" evidence="1">
    <location>
        <begin position="94"/>
        <end position="104"/>
    </location>
</feature>
<evidence type="ECO:0008006" key="4">
    <source>
        <dbReference type="Google" id="ProtNLM"/>
    </source>
</evidence>
<evidence type="ECO:0000256" key="1">
    <source>
        <dbReference type="SAM" id="MobiDB-lite"/>
    </source>
</evidence>
<sequence>MPREGTRSATGNSKPRVFQTVDTAPAIKRTTKPRVKKSPTTGTKPGPKVKAAKPTGVTKKKSAAPKKDGVATKVKAAVKKVEEKVEKAEDKVKKTAAKPKTAAK</sequence>
<comment type="caution">
    <text evidence="2">The sequence shown here is derived from an EMBL/GenBank/DDBJ whole genome shotgun (WGS) entry which is preliminary data.</text>
</comment>
<organism evidence="2 3">
    <name type="scientific">Daldinia eschscholtzii</name>
    <dbReference type="NCBI Taxonomy" id="292717"/>
    <lineage>
        <taxon>Eukaryota</taxon>
        <taxon>Fungi</taxon>
        <taxon>Dikarya</taxon>
        <taxon>Ascomycota</taxon>
        <taxon>Pezizomycotina</taxon>
        <taxon>Sordariomycetes</taxon>
        <taxon>Xylariomycetidae</taxon>
        <taxon>Xylariales</taxon>
        <taxon>Hypoxylaceae</taxon>
        <taxon>Daldinia</taxon>
    </lineage>
</organism>
<dbReference type="EMBL" id="JBANMG010000002">
    <property type="protein sequence ID" value="KAK6957110.1"/>
    <property type="molecule type" value="Genomic_DNA"/>
</dbReference>